<dbReference type="EMBL" id="JACAZI010000009">
    <property type="protein sequence ID" value="KAF7352383.1"/>
    <property type="molecule type" value="Genomic_DNA"/>
</dbReference>
<dbReference type="Proteomes" id="UP000620124">
    <property type="component" value="Unassembled WGS sequence"/>
</dbReference>
<reference evidence="3" key="1">
    <citation type="submission" date="2020-05" db="EMBL/GenBank/DDBJ databases">
        <title>Mycena genomes resolve the evolution of fungal bioluminescence.</title>
        <authorList>
            <person name="Tsai I.J."/>
        </authorList>
    </citation>
    <scope>NUCLEOTIDE SEQUENCE</scope>
    <source>
        <strain evidence="3">CCC161011</strain>
    </source>
</reference>
<dbReference type="OrthoDB" id="2997479at2759"/>
<sequence>MHFILFLFPILAALPGLHAIPVPDFEATILAAADFFNFENFQSVSVAGVEGDVTTYELIHFSESFHDPGTATLIEGPAGYTLTFANPGAILNGNTDQVGDECQFMGTTAASCVDFEFGIAHSTAVQPLVATWTVTASGDRPTPSTSSARSASAGSVPSSTPAPTGSSGAAPPQQTKNAGLSDHRAEIGTVFAGLIACLWATI</sequence>
<name>A0A8H6Y1L1_9AGAR</name>
<keyword evidence="2" id="KW-0732">Signal</keyword>
<dbReference type="AlphaFoldDB" id="A0A8H6Y1L1"/>
<feature type="signal peptide" evidence="2">
    <location>
        <begin position="1"/>
        <end position="19"/>
    </location>
</feature>
<gene>
    <name evidence="3" type="ORF">MVEN_01202600</name>
</gene>
<feature type="compositionally biased region" description="Low complexity" evidence="1">
    <location>
        <begin position="141"/>
        <end position="172"/>
    </location>
</feature>
<organism evidence="3 4">
    <name type="scientific">Mycena venus</name>
    <dbReference type="NCBI Taxonomy" id="2733690"/>
    <lineage>
        <taxon>Eukaryota</taxon>
        <taxon>Fungi</taxon>
        <taxon>Dikarya</taxon>
        <taxon>Basidiomycota</taxon>
        <taxon>Agaricomycotina</taxon>
        <taxon>Agaricomycetes</taxon>
        <taxon>Agaricomycetidae</taxon>
        <taxon>Agaricales</taxon>
        <taxon>Marasmiineae</taxon>
        <taxon>Mycenaceae</taxon>
        <taxon>Mycena</taxon>
    </lineage>
</organism>
<comment type="caution">
    <text evidence="3">The sequence shown here is derived from an EMBL/GenBank/DDBJ whole genome shotgun (WGS) entry which is preliminary data.</text>
</comment>
<feature type="region of interest" description="Disordered" evidence="1">
    <location>
        <begin position="136"/>
        <end position="181"/>
    </location>
</feature>
<protein>
    <submittedName>
        <fullName evidence="3">Uncharacterized protein</fullName>
    </submittedName>
</protein>
<accession>A0A8H6Y1L1</accession>
<evidence type="ECO:0000313" key="4">
    <source>
        <dbReference type="Proteomes" id="UP000620124"/>
    </source>
</evidence>
<feature type="chain" id="PRO_5034431866" evidence="2">
    <location>
        <begin position="20"/>
        <end position="202"/>
    </location>
</feature>
<proteinExistence type="predicted"/>
<evidence type="ECO:0000256" key="1">
    <source>
        <dbReference type="SAM" id="MobiDB-lite"/>
    </source>
</evidence>
<evidence type="ECO:0000313" key="3">
    <source>
        <dbReference type="EMBL" id="KAF7352383.1"/>
    </source>
</evidence>
<keyword evidence="4" id="KW-1185">Reference proteome</keyword>
<evidence type="ECO:0000256" key="2">
    <source>
        <dbReference type="SAM" id="SignalP"/>
    </source>
</evidence>